<dbReference type="PANTHER" id="PTHR34289">
    <property type="entry name" value="PROTEIN, PUTATIVE (DUF819)-RELATED"/>
    <property type="match status" value="1"/>
</dbReference>
<comment type="caution">
    <text evidence="2">The sequence shown here is derived from an EMBL/GenBank/DDBJ whole genome shotgun (WGS) entry which is preliminary data.</text>
</comment>
<dbReference type="Pfam" id="PF05684">
    <property type="entry name" value="DUF819"/>
    <property type="match status" value="1"/>
</dbReference>
<keyword evidence="1" id="KW-0812">Transmembrane</keyword>
<dbReference type="InterPro" id="IPR008537">
    <property type="entry name" value="DUF819"/>
</dbReference>
<keyword evidence="1" id="KW-1133">Transmembrane helix</keyword>
<feature type="transmembrane region" description="Helical" evidence="1">
    <location>
        <begin position="196"/>
        <end position="219"/>
    </location>
</feature>
<dbReference type="PANTHER" id="PTHR34289:SF3">
    <property type="entry name" value="PROTEIN, PUTATIVE (DUF819)-RELATED"/>
    <property type="match status" value="1"/>
</dbReference>
<organism evidence="2">
    <name type="scientific">Sesamum latifolium</name>
    <dbReference type="NCBI Taxonomy" id="2727402"/>
    <lineage>
        <taxon>Eukaryota</taxon>
        <taxon>Viridiplantae</taxon>
        <taxon>Streptophyta</taxon>
        <taxon>Embryophyta</taxon>
        <taxon>Tracheophyta</taxon>
        <taxon>Spermatophyta</taxon>
        <taxon>Magnoliopsida</taxon>
        <taxon>eudicotyledons</taxon>
        <taxon>Gunneridae</taxon>
        <taxon>Pentapetalae</taxon>
        <taxon>asterids</taxon>
        <taxon>lamiids</taxon>
        <taxon>Lamiales</taxon>
        <taxon>Pedaliaceae</taxon>
        <taxon>Sesamum</taxon>
    </lineage>
</organism>
<gene>
    <name evidence="2" type="ORF">Slati_4100900</name>
</gene>
<accession>A0AAW2T8K2</accession>
<feature type="transmembrane region" description="Helical" evidence="1">
    <location>
        <begin position="273"/>
        <end position="293"/>
    </location>
</feature>
<sequence length="417" mass="43536">MALKLLFSQPINCHPPPLQRSRFASHQKASLIPTARSPLIQDSTLLTSSSNKDRSLNLSPKTNPKNVARSVVAKSQLNFPIISPQDQWGTWTALFATGAFGIWSEKTKIGSALSGALVSIWADMRRIIRSTGTLLLAFLLGSVATTVGTAVAFLLVPMRSLGQDGWKIAAALMGRHIGGAVNYVAISEALEVTPSVLAAGLAADNVICAIYFTTLFALASKIPAESATSTTDGGLNEESESGNKLPVLQTATALAVSFIICKSASFLTKYLGMQGATLPTITAIVVILATMLPKQFAYLAPSGEAMALMQVFFAVIGASGSIRSVISTAPSIFLFALVQIGVHLAIILGLGKLLRFDLKLLLLASNANVGGPTTACGMATAKGWSSLVVPGILAGIFGIAIATFLGIAFGQAVLKFM</sequence>
<proteinExistence type="predicted"/>
<dbReference type="EMBL" id="JACGWN010000015">
    <property type="protein sequence ID" value="KAL0400710.1"/>
    <property type="molecule type" value="Genomic_DNA"/>
</dbReference>
<feature type="transmembrane region" description="Helical" evidence="1">
    <location>
        <begin position="134"/>
        <end position="156"/>
    </location>
</feature>
<reference evidence="2" key="2">
    <citation type="journal article" date="2024" name="Plant">
        <title>Genomic evolution and insights into agronomic trait innovations of Sesamum species.</title>
        <authorList>
            <person name="Miao H."/>
            <person name="Wang L."/>
            <person name="Qu L."/>
            <person name="Liu H."/>
            <person name="Sun Y."/>
            <person name="Le M."/>
            <person name="Wang Q."/>
            <person name="Wei S."/>
            <person name="Zheng Y."/>
            <person name="Lin W."/>
            <person name="Duan Y."/>
            <person name="Cao H."/>
            <person name="Xiong S."/>
            <person name="Wang X."/>
            <person name="Wei L."/>
            <person name="Li C."/>
            <person name="Ma Q."/>
            <person name="Ju M."/>
            <person name="Zhao R."/>
            <person name="Li G."/>
            <person name="Mu C."/>
            <person name="Tian Q."/>
            <person name="Mei H."/>
            <person name="Zhang T."/>
            <person name="Gao T."/>
            <person name="Zhang H."/>
        </authorList>
    </citation>
    <scope>NUCLEOTIDE SEQUENCE</scope>
    <source>
        <strain evidence="2">KEN1</strain>
    </source>
</reference>
<reference evidence="2" key="1">
    <citation type="submission" date="2020-06" db="EMBL/GenBank/DDBJ databases">
        <authorList>
            <person name="Li T."/>
            <person name="Hu X."/>
            <person name="Zhang T."/>
            <person name="Song X."/>
            <person name="Zhang H."/>
            <person name="Dai N."/>
            <person name="Sheng W."/>
            <person name="Hou X."/>
            <person name="Wei L."/>
        </authorList>
    </citation>
    <scope>NUCLEOTIDE SEQUENCE</scope>
    <source>
        <strain evidence="2">KEN1</strain>
        <tissue evidence="2">Leaf</tissue>
    </source>
</reference>
<protein>
    <recommendedName>
        <fullName evidence="3">Membrane protein YjcL</fullName>
    </recommendedName>
</protein>
<keyword evidence="1" id="KW-0472">Membrane</keyword>
<name>A0AAW2T8K2_9LAMI</name>
<feature type="transmembrane region" description="Helical" evidence="1">
    <location>
        <begin position="305"/>
        <end position="326"/>
    </location>
</feature>
<evidence type="ECO:0000256" key="1">
    <source>
        <dbReference type="SAM" id="Phobius"/>
    </source>
</evidence>
<feature type="transmembrane region" description="Helical" evidence="1">
    <location>
        <begin position="332"/>
        <end position="353"/>
    </location>
</feature>
<evidence type="ECO:0000313" key="2">
    <source>
        <dbReference type="EMBL" id="KAL0400710.1"/>
    </source>
</evidence>
<dbReference type="AlphaFoldDB" id="A0AAW2T8K2"/>
<feature type="transmembrane region" description="Helical" evidence="1">
    <location>
        <begin position="387"/>
        <end position="414"/>
    </location>
</feature>
<evidence type="ECO:0008006" key="3">
    <source>
        <dbReference type="Google" id="ProtNLM"/>
    </source>
</evidence>